<proteinExistence type="predicted"/>
<name>A0A9D1L0X2_9FIRM</name>
<dbReference type="InterPro" id="IPR036689">
    <property type="entry name" value="ESAT-6-like_sf"/>
</dbReference>
<dbReference type="Proteomes" id="UP000824175">
    <property type="component" value="Unassembled WGS sequence"/>
</dbReference>
<reference evidence="1" key="2">
    <citation type="journal article" date="2021" name="PeerJ">
        <title>Extensive microbial diversity within the chicken gut microbiome revealed by metagenomics and culture.</title>
        <authorList>
            <person name="Gilroy R."/>
            <person name="Ravi A."/>
            <person name="Getino M."/>
            <person name="Pursley I."/>
            <person name="Horton D.L."/>
            <person name="Alikhan N.F."/>
            <person name="Baker D."/>
            <person name="Gharbi K."/>
            <person name="Hall N."/>
            <person name="Watson M."/>
            <person name="Adriaenssens E.M."/>
            <person name="Foster-Nyarko E."/>
            <person name="Jarju S."/>
            <person name="Secka A."/>
            <person name="Antonio M."/>
            <person name="Oren A."/>
            <person name="Chaudhuri R.R."/>
            <person name="La Ragione R."/>
            <person name="Hildebrand F."/>
            <person name="Pallen M.J."/>
        </authorList>
    </citation>
    <scope>NUCLEOTIDE SEQUENCE</scope>
    <source>
        <strain evidence="1">CHK195-11698</strain>
    </source>
</reference>
<dbReference type="EMBL" id="DVMJ01000050">
    <property type="protein sequence ID" value="HIU13511.1"/>
    <property type="molecule type" value="Genomic_DNA"/>
</dbReference>
<sequence>MDEWELNWHCRLVLLQSMDLIEEEMKQLSSLAEQMPAIWQDEASQAVIDKLLEWKRELEKNMLEMDEKHHLLVRKDELNGL</sequence>
<protein>
    <submittedName>
        <fullName evidence="1">Uncharacterized protein</fullName>
    </submittedName>
</protein>
<comment type="caution">
    <text evidence="1">The sequence shown here is derived from an EMBL/GenBank/DDBJ whole genome shotgun (WGS) entry which is preliminary data.</text>
</comment>
<gene>
    <name evidence="1" type="ORF">IAD15_05520</name>
</gene>
<evidence type="ECO:0000313" key="1">
    <source>
        <dbReference type="EMBL" id="HIU13511.1"/>
    </source>
</evidence>
<dbReference type="AlphaFoldDB" id="A0A9D1L0X2"/>
<evidence type="ECO:0000313" key="2">
    <source>
        <dbReference type="Proteomes" id="UP000824175"/>
    </source>
</evidence>
<reference evidence="1" key="1">
    <citation type="submission" date="2020-10" db="EMBL/GenBank/DDBJ databases">
        <authorList>
            <person name="Gilroy R."/>
        </authorList>
    </citation>
    <scope>NUCLEOTIDE SEQUENCE</scope>
    <source>
        <strain evidence="1">CHK195-11698</strain>
    </source>
</reference>
<accession>A0A9D1L0X2</accession>
<organism evidence="1 2">
    <name type="scientific">Candidatus Fimiplasma intestinipullorum</name>
    <dbReference type="NCBI Taxonomy" id="2840825"/>
    <lineage>
        <taxon>Bacteria</taxon>
        <taxon>Bacillati</taxon>
        <taxon>Bacillota</taxon>
        <taxon>Clostridia</taxon>
        <taxon>Eubacteriales</taxon>
        <taxon>Candidatus Fimiplasma</taxon>
    </lineage>
</organism>
<dbReference type="SUPFAM" id="SSF140453">
    <property type="entry name" value="EsxAB dimer-like"/>
    <property type="match status" value="1"/>
</dbReference>